<keyword evidence="2" id="KW-0805">Transcription regulation</keyword>
<evidence type="ECO:0000256" key="3">
    <source>
        <dbReference type="ARBA" id="ARBA00023125"/>
    </source>
</evidence>
<evidence type="ECO:0000256" key="4">
    <source>
        <dbReference type="ARBA" id="ARBA00023163"/>
    </source>
</evidence>
<evidence type="ECO:0000259" key="6">
    <source>
        <dbReference type="Pfam" id="PF08493"/>
    </source>
</evidence>
<gene>
    <name evidence="7" type="ORF">VP1G_11068</name>
</gene>
<organism evidence="7 8">
    <name type="scientific">Cytospora mali</name>
    <name type="common">Apple Valsa canker fungus</name>
    <name type="synonym">Valsa mali</name>
    <dbReference type="NCBI Taxonomy" id="578113"/>
    <lineage>
        <taxon>Eukaryota</taxon>
        <taxon>Fungi</taxon>
        <taxon>Dikarya</taxon>
        <taxon>Ascomycota</taxon>
        <taxon>Pezizomycotina</taxon>
        <taxon>Sordariomycetes</taxon>
        <taxon>Sordariomycetidae</taxon>
        <taxon>Diaporthales</taxon>
        <taxon>Cytosporaceae</taxon>
        <taxon>Cytospora</taxon>
    </lineage>
</organism>
<dbReference type="Pfam" id="PF08493">
    <property type="entry name" value="AflR"/>
    <property type="match status" value="1"/>
</dbReference>
<dbReference type="Proteomes" id="UP000078576">
    <property type="component" value="Unassembled WGS sequence"/>
</dbReference>
<evidence type="ECO:0000256" key="1">
    <source>
        <dbReference type="ARBA" id="ARBA00022723"/>
    </source>
</evidence>
<dbReference type="GO" id="GO:0046872">
    <property type="term" value="F:metal ion binding"/>
    <property type="evidence" value="ECO:0007669"/>
    <property type="project" value="UniProtKB-KW"/>
</dbReference>
<dbReference type="GO" id="GO:0005634">
    <property type="term" value="C:nucleus"/>
    <property type="evidence" value="ECO:0007669"/>
    <property type="project" value="InterPro"/>
</dbReference>
<evidence type="ECO:0000256" key="2">
    <source>
        <dbReference type="ARBA" id="ARBA00023015"/>
    </source>
</evidence>
<feature type="domain" description="Aflatoxin regulatory protein" evidence="6">
    <location>
        <begin position="86"/>
        <end position="170"/>
    </location>
</feature>
<evidence type="ECO:0000256" key="5">
    <source>
        <dbReference type="ARBA" id="ARBA00023242"/>
    </source>
</evidence>
<dbReference type="AlphaFoldDB" id="A0A194V641"/>
<dbReference type="GO" id="GO:0003677">
    <property type="term" value="F:DNA binding"/>
    <property type="evidence" value="ECO:0007669"/>
    <property type="project" value="UniProtKB-KW"/>
</dbReference>
<keyword evidence="1" id="KW-0479">Metal-binding</keyword>
<accession>A0A194V641</accession>
<evidence type="ECO:0000313" key="8">
    <source>
        <dbReference type="Proteomes" id="UP000078576"/>
    </source>
</evidence>
<dbReference type="InterPro" id="IPR013700">
    <property type="entry name" value="AflR"/>
</dbReference>
<dbReference type="EMBL" id="KN714727">
    <property type="protein sequence ID" value="KUI59296.1"/>
    <property type="molecule type" value="Genomic_DNA"/>
</dbReference>
<keyword evidence="8" id="KW-1185">Reference proteome</keyword>
<dbReference type="GO" id="GO:0045122">
    <property type="term" value="P:aflatoxin biosynthetic process"/>
    <property type="evidence" value="ECO:0007669"/>
    <property type="project" value="InterPro"/>
</dbReference>
<reference evidence="8" key="1">
    <citation type="submission" date="2014-12" db="EMBL/GenBank/DDBJ databases">
        <title>Genome Sequence of Valsa Canker Pathogens Uncovers a Specific Adaption of Colonization on Woody Bark.</title>
        <authorList>
            <person name="Yin Z."/>
            <person name="Liu H."/>
            <person name="Gao X."/>
            <person name="Li Z."/>
            <person name="Song N."/>
            <person name="Ke X."/>
            <person name="Dai Q."/>
            <person name="Wu Y."/>
            <person name="Sun Y."/>
            <person name="Xu J.-R."/>
            <person name="Kang Z.K."/>
            <person name="Wang L."/>
            <person name="Huang L."/>
        </authorList>
    </citation>
    <scope>NUCLEOTIDE SEQUENCE [LARGE SCALE GENOMIC DNA]</scope>
    <source>
        <strain evidence="8">SXYL134</strain>
    </source>
</reference>
<keyword evidence="4" id="KW-0804">Transcription</keyword>
<name>A0A194V641_CYTMA</name>
<dbReference type="GO" id="GO:0006355">
    <property type="term" value="P:regulation of DNA-templated transcription"/>
    <property type="evidence" value="ECO:0007669"/>
    <property type="project" value="InterPro"/>
</dbReference>
<sequence length="258" mass="28014">MDTISCLSRSYDLCGMYSCDTSQTHQQQSQLCITSQIRDQSCDLSGLGDNSEPGAWTPDVSPTTTSILSQSLGSGPGGTLGIDANSHSCLIQAVQLLVDITYDMTLMPFASLDFTENSELALRNITFANQRALNIVTGILDCQCTLNDFQIYIVVSLVGLRVLDRNSEAVVAFLFVRSPYNDGGVMTFAQVLLGQLQCWLAFFDRLKALGSGSRVSTTATMANIPLSVLNQLHAHLTTRARYVIQKAELLSQGTPMQP</sequence>
<proteinExistence type="predicted"/>
<keyword evidence="5" id="KW-0539">Nucleus</keyword>
<protein>
    <recommendedName>
        <fullName evidence="6">Aflatoxin regulatory protein domain-containing protein</fullName>
    </recommendedName>
</protein>
<keyword evidence="3" id="KW-0238">DNA-binding</keyword>
<evidence type="ECO:0000313" key="7">
    <source>
        <dbReference type="EMBL" id="KUI59296.1"/>
    </source>
</evidence>